<dbReference type="AlphaFoldDB" id="A0A4Y7L4C3"/>
<dbReference type="EMBL" id="CM010723">
    <property type="protein sequence ID" value="RZC79099.1"/>
    <property type="molecule type" value="Genomic_DNA"/>
</dbReference>
<protein>
    <submittedName>
        <fullName evidence="1">Uncharacterized protein</fullName>
    </submittedName>
</protein>
<evidence type="ECO:0000313" key="2">
    <source>
        <dbReference type="Proteomes" id="UP000316621"/>
    </source>
</evidence>
<proteinExistence type="predicted"/>
<reference evidence="1 2" key="1">
    <citation type="journal article" date="2018" name="Science">
        <title>The opium poppy genome and morphinan production.</title>
        <authorList>
            <person name="Guo L."/>
            <person name="Winzer T."/>
            <person name="Yang X."/>
            <person name="Li Y."/>
            <person name="Ning Z."/>
            <person name="He Z."/>
            <person name="Teodor R."/>
            <person name="Lu Y."/>
            <person name="Bowser T.A."/>
            <person name="Graham I.A."/>
            <person name="Ye K."/>
        </authorList>
    </citation>
    <scope>NUCLEOTIDE SEQUENCE [LARGE SCALE GENOMIC DNA]</scope>
    <source>
        <strain evidence="2">cv. HN1</strain>
        <tissue evidence="1">Leaves</tissue>
    </source>
</reference>
<organism evidence="1 2">
    <name type="scientific">Papaver somniferum</name>
    <name type="common">Opium poppy</name>
    <dbReference type="NCBI Taxonomy" id="3469"/>
    <lineage>
        <taxon>Eukaryota</taxon>
        <taxon>Viridiplantae</taxon>
        <taxon>Streptophyta</taxon>
        <taxon>Embryophyta</taxon>
        <taxon>Tracheophyta</taxon>
        <taxon>Spermatophyta</taxon>
        <taxon>Magnoliopsida</taxon>
        <taxon>Ranunculales</taxon>
        <taxon>Papaveraceae</taxon>
        <taxon>Papaveroideae</taxon>
        <taxon>Papaver</taxon>
    </lineage>
</organism>
<name>A0A4Y7L4C3_PAPSO</name>
<evidence type="ECO:0000313" key="1">
    <source>
        <dbReference type="EMBL" id="RZC79099.1"/>
    </source>
</evidence>
<dbReference type="Proteomes" id="UP000316621">
    <property type="component" value="Chromosome 9"/>
</dbReference>
<dbReference type="Gramene" id="RZC79099">
    <property type="protein sequence ID" value="RZC79099"/>
    <property type="gene ID" value="C5167_003306"/>
</dbReference>
<sequence>MFDYINLKRGYLPKFRKCFFTVLFKINPSKLHFDNQSLEMLNYTNLKYQTLSFSFFTMLSVSRFLVIEKRATIIHLRLCMEINPKKHIFYLSSAKLMQEHYHSNETFMTTHKVVMQEQEE</sequence>
<keyword evidence="2" id="KW-1185">Reference proteome</keyword>
<accession>A0A4Y7L4C3</accession>
<gene>
    <name evidence="1" type="ORF">C5167_003306</name>
</gene>